<evidence type="ECO:0000313" key="12">
    <source>
        <dbReference type="Proteomes" id="UP000324897"/>
    </source>
</evidence>
<feature type="non-terminal residue" evidence="11">
    <location>
        <position position="1"/>
    </location>
</feature>
<evidence type="ECO:0000256" key="4">
    <source>
        <dbReference type="ARBA" id="ARBA00022692"/>
    </source>
</evidence>
<feature type="transmembrane region" description="Helical" evidence="10">
    <location>
        <begin position="281"/>
        <end position="306"/>
    </location>
</feature>
<comment type="caution">
    <text evidence="11">The sequence shown here is derived from an EMBL/GenBank/DDBJ whole genome shotgun (WGS) entry which is preliminary data.</text>
</comment>
<evidence type="ECO:0000256" key="5">
    <source>
        <dbReference type="ARBA" id="ARBA00022741"/>
    </source>
</evidence>
<sequence>MLVVENKGGAIALMLAALFFIGTFGAILTLLERRGRLPQHTFLDYSITNLLAAVIIAFAFGQAGESKPGQPNFFTQLTEIHDNWPSVLFAMAGGIFLGLGNLIAQYAWAFAGLTVTNIICSSMTVVIGTTMNYFLDGRINRAEILFPGVACFLVAVFLGAAVHSSNAKDNEQKLNIAKSQGIELSSDTAGRGTVLPDPEEPKKNFDSEDSNFVSQAKPGTAEFIVAIEKRRSIKVFGSSMLFGLGLIFIAGSCFSLFAPAINLATNDQWHTLKRKGTPHLVVYTAFFYFSLSCFVLGIGLNLLFLYRPMVGVPASTFGAYLRDWNGRQWALLAGLLCGFGNGFQFMAGQAAGYAAADAVQALPLVSTAWAVILFGEYRRSSRKTYLLLAAMLLMFIIAVAVLMDSAGHRKT</sequence>
<keyword evidence="12" id="KW-1185">Reference proteome</keyword>
<evidence type="ECO:0000256" key="8">
    <source>
        <dbReference type="ARBA" id="ARBA00023136"/>
    </source>
</evidence>
<reference evidence="11 12" key="1">
    <citation type="journal article" date="2019" name="Sci. Rep.">
        <title>A high-quality genome of Eragrostis curvula grass provides insights into Poaceae evolution and supports new strategies to enhance forage quality.</title>
        <authorList>
            <person name="Carballo J."/>
            <person name="Santos B.A.C.M."/>
            <person name="Zappacosta D."/>
            <person name="Garbus I."/>
            <person name="Selva J.P."/>
            <person name="Gallo C.A."/>
            <person name="Diaz A."/>
            <person name="Albertini E."/>
            <person name="Caccamo M."/>
            <person name="Echenique V."/>
        </authorList>
    </citation>
    <scope>NUCLEOTIDE SEQUENCE [LARGE SCALE GENOMIC DNA]</scope>
    <source>
        <strain evidence="12">cv. Victoria</strain>
        <tissue evidence="11">Leaf</tissue>
    </source>
</reference>
<evidence type="ECO:0000256" key="3">
    <source>
        <dbReference type="ARBA" id="ARBA00022448"/>
    </source>
</evidence>
<keyword evidence="3" id="KW-0813">Transport</keyword>
<feature type="transmembrane region" description="Helical" evidence="10">
    <location>
        <begin position="239"/>
        <end position="261"/>
    </location>
</feature>
<dbReference type="GO" id="GO:0016020">
    <property type="term" value="C:membrane"/>
    <property type="evidence" value="ECO:0007669"/>
    <property type="project" value="UniProtKB-SubCell"/>
</dbReference>
<dbReference type="GO" id="GO:0005524">
    <property type="term" value="F:ATP binding"/>
    <property type="evidence" value="ECO:0007669"/>
    <property type="project" value="UniProtKB-KW"/>
</dbReference>
<comment type="similarity">
    <text evidence="2">Belongs to the plant ureide permease (TC 2.A.7.19) family.</text>
</comment>
<evidence type="ECO:0000313" key="11">
    <source>
        <dbReference type="EMBL" id="TVU50117.1"/>
    </source>
</evidence>
<dbReference type="GO" id="GO:0015505">
    <property type="term" value="F:uracil:monoatomic cation symporter activity"/>
    <property type="evidence" value="ECO:0007669"/>
    <property type="project" value="TreeGrafter"/>
</dbReference>
<dbReference type="Gramene" id="TVU50117">
    <property type="protein sequence ID" value="TVU50117"/>
    <property type="gene ID" value="EJB05_01474"/>
</dbReference>
<name>A0A5J9WQC0_9POAL</name>
<organism evidence="11 12">
    <name type="scientific">Eragrostis curvula</name>
    <name type="common">weeping love grass</name>
    <dbReference type="NCBI Taxonomy" id="38414"/>
    <lineage>
        <taxon>Eukaryota</taxon>
        <taxon>Viridiplantae</taxon>
        <taxon>Streptophyta</taxon>
        <taxon>Embryophyta</taxon>
        <taxon>Tracheophyta</taxon>
        <taxon>Spermatophyta</taxon>
        <taxon>Magnoliopsida</taxon>
        <taxon>Liliopsida</taxon>
        <taxon>Poales</taxon>
        <taxon>Poaceae</taxon>
        <taxon>PACMAD clade</taxon>
        <taxon>Chloridoideae</taxon>
        <taxon>Eragrostideae</taxon>
        <taxon>Eragrostidinae</taxon>
        <taxon>Eragrostis</taxon>
    </lineage>
</organism>
<dbReference type="PANTHER" id="PTHR31081">
    <property type="entry name" value="UREIDE PERMEASE 1-RELATED-RELATED"/>
    <property type="match status" value="1"/>
</dbReference>
<feature type="transmembrane region" description="Helical" evidence="10">
    <location>
        <begin position="43"/>
        <end position="64"/>
    </location>
</feature>
<evidence type="ECO:0000256" key="10">
    <source>
        <dbReference type="SAM" id="Phobius"/>
    </source>
</evidence>
<accession>A0A5J9WQC0</accession>
<dbReference type="Proteomes" id="UP000324897">
    <property type="component" value="Chromosome 6"/>
</dbReference>
<dbReference type="GO" id="GO:0005274">
    <property type="term" value="F:allantoin:proton symporter activity"/>
    <property type="evidence" value="ECO:0007669"/>
    <property type="project" value="TreeGrafter"/>
</dbReference>
<feature type="transmembrane region" description="Helical" evidence="10">
    <location>
        <begin position="385"/>
        <end position="403"/>
    </location>
</feature>
<evidence type="ECO:0000256" key="6">
    <source>
        <dbReference type="ARBA" id="ARBA00022840"/>
    </source>
</evidence>
<keyword evidence="7 10" id="KW-1133">Transmembrane helix</keyword>
<evidence type="ECO:0000256" key="2">
    <source>
        <dbReference type="ARBA" id="ARBA00005931"/>
    </source>
</evidence>
<keyword evidence="5" id="KW-0547">Nucleotide-binding</keyword>
<comment type="subcellular location">
    <subcellularLocation>
        <location evidence="1">Membrane</location>
        <topology evidence="1">Multi-pass membrane protein</topology>
    </subcellularLocation>
</comment>
<evidence type="ECO:0000256" key="9">
    <source>
        <dbReference type="SAM" id="MobiDB-lite"/>
    </source>
</evidence>
<evidence type="ECO:0008006" key="13">
    <source>
        <dbReference type="Google" id="ProtNLM"/>
    </source>
</evidence>
<dbReference type="InterPro" id="IPR030189">
    <property type="entry name" value="UPS_plant"/>
</dbReference>
<protein>
    <recommendedName>
        <fullName evidence="13">Ureide permease 2</fullName>
    </recommendedName>
</protein>
<keyword evidence="4 10" id="KW-0812">Transmembrane</keyword>
<feature type="transmembrane region" description="Helical" evidence="10">
    <location>
        <begin position="84"/>
        <end position="103"/>
    </location>
</feature>
<feature type="region of interest" description="Disordered" evidence="9">
    <location>
        <begin position="187"/>
        <end position="212"/>
    </location>
</feature>
<evidence type="ECO:0000256" key="1">
    <source>
        <dbReference type="ARBA" id="ARBA00004141"/>
    </source>
</evidence>
<dbReference type="AlphaFoldDB" id="A0A5J9WQC0"/>
<feature type="transmembrane region" description="Helical" evidence="10">
    <location>
        <begin position="144"/>
        <end position="163"/>
    </location>
</feature>
<dbReference type="InterPro" id="IPR009834">
    <property type="entry name" value="Ureide_permease"/>
</dbReference>
<feature type="transmembrane region" description="Helical" evidence="10">
    <location>
        <begin position="329"/>
        <end position="347"/>
    </location>
</feature>
<feature type="transmembrane region" description="Helical" evidence="10">
    <location>
        <begin position="353"/>
        <end position="373"/>
    </location>
</feature>
<dbReference type="Pfam" id="PF07168">
    <property type="entry name" value="Ureide_permease"/>
    <property type="match status" value="1"/>
</dbReference>
<keyword evidence="8 10" id="KW-0472">Membrane</keyword>
<keyword evidence="6" id="KW-0067">ATP-binding</keyword>
<evidence type="ECO:0000256" key="7">
    <source>
        <dbReference type="ARBA" id="ARBA00022989"/>
    </source>
</evidence>
<dbReference type="OrthoDB" id="1910534at2759"/>
<dbReference type="PANTHER" id="PTHR31081:SF8">
    <property type="entry name" value="OS12G0503300 PROTEIN"/>
    <property type="match status" value="1"/>
</dbReference>
<feature type="transmembrane region" description="Helical" evidence="10">
    <location>
        <begin position="12"/>
        <end position="31"/>
    </location>
</feature>
<gene>
    <name evidence="11" type="ORF">EJB05_01474</name>
</gene>
<feature type="transmembrane region" description="Helical" evidence="10">
    <location>
        <begin position="110"/>
        <end position="132"/>
    </location>
</feature>
<dbReference type="EMBL" id="RWGY01000002">
    <property type="protein sequence ID" value="TVU50117.1"/>
    <property type="molecule type" value="Genomic_DNA"/>
</dbReference>
<proteinExistence type="inferred from homology"/>